<name>A0A0P7GK31_9EURY</name>
<proteinExistence type="predicted"/>
<dbReference type="STRING" id="699431.SY89_03155"/>
<evidence type="ECO:0000313" key="3">
    <source>
        <dbReference type="Proteomes" id="UP000050535"/>
    </source>
</evidence>
<dbReference type="PROSITE" id="PS51318">
    <property type="entry name" value="TAT"/>
    <property type="match status" value="1"/>
</dbReference>
<comment type="caution">
    <text evidence="2">The sequence shown here is derived from an EMBL/GenBank/DDBJ whole genome shotgun (WGS) entry which is preliminary data.</text>
</comment>
<dbReference type="Proteomes" id="UP000050535">
    <property type="component" value="Unassembled WGS sequence"/>
</dbReference>
<dbReference type="RefSeq" id="WP_189319197.1">
    <property type="nucleotide sequence ID" value="NZ_LGUC01000002.1"/>
</dbReference>
<dbReference type="AlphaFoldDB" id="A0A0P7GK31"/>
<gene>
    <name evidence="2" type="ORF">SY89_03155</name>
</gene>
<dbReference type="EMBL" id="LGUC01000002">
    <property type="protein sequence ID" value="KPN28921.1"/>
    <property type="molecule type" value="Genomic_DNA"/>
</dbReference>
<evidence type="ECO:0000313" key="2">
    <source>
        <dbReference type="EMBL" id="KPN28921.1"/>
    </source>
</evidence>
<organism evidence="2 3">
    <name type="scientific">Halolamina pelagica</name>
    <dbReference type="NCBI Taxonomy" id="699431"/>
    <lineage>
        <taxon>Archaea</taxon>
        <taxon>Methanobacteriati</taxon>
        <taxon>Methanobacteriota</taxon>
        <taxon>Stenosarchaea group</taxon>
        <taxon>Halobacteria</taxon>
        <taxon>Halobacteriales</taxon>
        <taxon>Haloferacaceae</taxon>
    </lineage>
</organism>
<dbReference type="PROSITE" id="PS51257">
    <property type="entry name" value="PROKAR_LIPOPROTEIN"/>
    <property type="match status" value="1"/>
</dbReference>
<reference evidence="3" key="1">
    <citation type="submission" date="2013-11" db="EMBL/GenBank/DDBJ databases">
        <authorList>
            <person name="Hoang H.T."/>
            <person name="Killian M.L."/>
            <person name="Madson D.M."/>
            <person name="Arruda P.H.E."/>
            <person name="Sun D."/>
            <person name="Schwartz K.J."/>
            <person name="Yoon K."/>
        </authorList>
    </citation>
    <scope>NUCLEOTIDE SEQUENCE [LARGE SCALE GENOMIC DNA]</scope>
    <source>
        <strain evidence="3">CDK2</strain>
    </source>
</reference>
<feature type="region of interest" description="Disordered" evidence="1">
    <location>
        <begin position="31"/>
        <end position="50"/>
    </location>
</feature>
<protein>
    <submittedName>
        <fullName evidence="2">Uncharacterized protein</fullName>
    </submittedName>
</protein>
<dbReference type="OrthoDB" id="350675at2157"/>
<evidence type="ECO:0000256" key="1">
    <source>
        <dbReference type="SAM" id="MobiDB-lite"/>
    </source>
</evidence>
<sequence length="435" mass="46892">MDEDRSTASAGSRLTRRGLLAAAGASALAGCSGLPEFGESSEPTIRAYDLPNIDRREHPEPVVPESVPVDVAPAYFDATRDRVTTLLAEIPTPLGPEEIPNGYIRERLVDAASDAADRLSEAQGAPTQFAALTALHRARAEARYAAAGWAVVAEDRSAETLAEAHQQVVADAQSARTDHEYVGSDPVRAALVHHRIENLLQRAIDSDEPRREDSRLLHVAEWGETVESARAYRDDADHLDEQFRASLPADAGTVEATLSGATETLFADVHSQQSDVPPEPTAEDWGLHELVIDELRQRVKIGPVQAADADGPASGVVEANRQLTRFAALDRLQERIDSGELSRPESAAAVREVRSAAYDALETALAESDAPELTRTAITNAGWRVAHADWELARYEGEFPVSRLDRTIAEYAVGTAVARVAPGVAESTVETLERA</sequence>
<accession>A0A0P7GK31</accession>
<keyword evidence="3" id="KW-1185">Reference proteome</keyword>
<dbReference type="InterPro" id="IPR006311">
    <property type="entry name" value="TAT_signal"/>
</dbReference>